<evidence type="ECO:0000256" key="2">
    <source>
        <dbReference type="SAM" id="MobiDB-lite"/>
    </source>
</evidence>
<evidence type="ECO:0000313" key="5">
    <source>
        <dbReference type="EMBL" id="GMI12984.1"/>
    </source>
</evidence>
<gene>
    <name evidence="5" type="ORF">TrVE_jg4261</name>
</gene>
<keyword evidence="6" id="KW-1185">Reference proteome</keyword>
<dbReference type="InterPro" id="IPR031567">
    <property type="entry name" value="CRIM_dom"/>
</dbReference>
<proteinExistence type="inferred from homology"/>
<dbReference type="GO" id="GO:0005546">
    <property type="term" value="F:phosphatidylinositol-4,5-bisphosphate binding"/>
    <property type="evidence" value="ECO:0007669"/>
    <property type="project" value="TreeGrafter"/>
</dbReference>
<evidence type="ECO:0000256" key="1">
    <source>
        <dbReference type="ARBA" id="ARBA00009407"/>
    </source>
</evidence>
<dbReference type="GO" id="GO:0031932">
    <property type="term" value="C:TORC2 complex"/>
    <property type="evidence" value="ECO:0007669"/>
    <property type="project" value="InterPro"/>
</dbReference>
<reference evidence="6" key="1">
    <citation type="journal article" date="2023" name="Commun. Biol.">
        <title>Genome analysis of Parmales, the sister group of diatoms, reveals the evolutionary specialization of diatoms from phago-mixotrophs to photoautotrophs.</title>
        <authorList>
            <person name="Ban H."/>
            <person name="Sato S."/>
            <person name="Yoshikawa S."/>
            <person name="Yamada K."/>
            <person name="Nakamura Y."/>
            <person name="Ichinomiya M."/>
            <person name="Sato N."/>
            <person name="Blanc-Mathieu R."/>
            <person name="Endo H."/>
            <person name="Kuwata A."/>
            <person name="Ogata H."/>
        </authorList>
    </citation>
    <scope>NUCLEOTIDE SEQUENCE [LARGE SCALE GENOMIC DNA]</scope>
    <source>
        <strain evidence="6">NIES 3699</strain>
    </source>
</reference>
<dbReference type="Proteomes" id="UP001165160">
    <property type="component" value="Unassembled WGS sequence"/>
</dbReference>
<dbReference type="GO" id="GO:0005886">
    <property type="term" value="C:plasma membrane"/>
    <property type="evidence" value="ECO:0007669"/>
    <property type="project" value="TreeGrafter"/>
</dbReference>
<dbReference type="EMBL" id="BRXX01000455">
    <property type="protein sequence ID" value="GMI12984.1"/>
    <property type="molecule type" value="Genomic_DNA"/>
</dbReference>
<name>A0A9W7FIC4_9STRA</name>
<evidence type="ECO:0000313" key="6">
    <source>
        <dbReference type="Proteomes" id="UP001165160"/>
    </source>
</evidence>
<dbReference type="PANTHER" id="PTHR13335">
    <property type="entry name" value="TARGET OF RAPAMYCIN COMPLEX 2 SUBUNIT MAPKAP1"/>
    <property type="match status" value="1"/>
</dbReference>
<sequence>MLFSRIDRVDAFTRSARSKLTKSGPAFHDSQHLEVEQLLSTSPPLPLPESPVARRSSIDEMGQGWAGSGKPPPLGAQVAGGGGRGGRRGSPSPSPTPMDESGGGGGGGGTGAGGLEENVDKKKKEGGEKVPELKVEKVKVDAEGVGGGGGLLAGLFDTGETFDTKEMIPLKIYLPDCSPLKFKLDEEATVEEAIAATLSNWLETTGGGGKLRLHAHAPQCYELRLHEGDGEPDEDFPALDRSRPIKNFGDGDEFEYVLCLIPGVSVPPADSISLNVSNMSSARVRMMSRTSGVVGKACVKIHLPNKTYKIMESPGEAPVKNMMDKLLSRFMPGTSLMTQQFEFKVNESDRKRLGLVTHRVDDMALLKDLNVEELFLKQKSYEDDPVVKSEKDKQEEKNGEDDQPDLESFMFDDITAGRYKEFDIVKKNRFGRRQERRMGIDNVKIYNMKRGSPSGFAGKVFTAYRLISTVRRIDFIKKEAAGFFGEEEEDDRCNLRIDFEEEDKRVVIWEITAASKLECAEIVAKIRYLQDKAKQRNMLAELSKKNLMQN</sequence>
<dbReference type="AlphaFoldDB" id="A0A9W7FIC4"/>
<feature type="domain" description="SIN1-type PH" evidence="4">
    <location>
        <begin position="418"/>
        <end position="529"/>
    </location>
</feature>
<dbReference type="Pfam" id="PF16979">
    <property type="entry name" value="SIN1_PH"/>
    <property type="match status" value="1"/>
</dbReference>
<protein>
    <recommendedName>
        <fullName evidence="7">SAPK-interacting protein 1 Pleckstrin-homology domain-containing protein</fullName>
    </recommendedName>
</protein>
<feature type="compositionally biased region" description="Basic and acidic residues" evidence="2">
    <location>
        <begin position="118"/>
        <end position="128"/>
    </location>
</feature>
<organism evidence="5 6">
    <name type="scientific">Triparma verrucosa</name>
    <dbReference type="NCBI Taxonomy" id="1606542"/>
    <lineage>
        <taxon>Eukaryota</taxon>
        <taxon>Sar</taxon>
        <taxon>Stramenopiles</taxon>
        <taxon>Ochrophyta</taxon>
        <taxon>Bolidophyceae</taxon>
        <taxon>Parmales</taxon>
        <taxon>Triparmaceae</taxon>
        <taxon>Triparma</taxon>
    </lineage>
</organism>
<feature type="compositionally biased region" description="Gly residues" evidence="2">
    <location>
        <begin position="101"/>
        <end position="114"/>
    </location>
</feature>
<feature type="region of interest" description="Disordered" evidence="2">
    <location>
        <begin position="385"/>
        <end position="406"/>
    </location>
</feature>
<dbReference type="GO" id="GO:0005737">
    <property type="term" value="C:cytoplasm"/>
    <property type="evidence" value="ECO:0007669"/>
    <property type="project" value="TreeGrafter"/>
</dbReference>
<evidence type="ECO:0000259" key="3">
    <source>
        <dbReference type="Pfam" id="PF16978"/>
    </source>
</evidence>
<feature type="domain" description="CRIM" evidence="3">
    <location>
        <begin position="163"/>
        <end position="253"/>
    </location>
</feature>
<comment type="caution">
    <text evidence="5">The sequence shown here is derived from an EMBL/GenBank/DDBJ whole genome shotgun (WGS) entry which is preliminary data.</text>
</comment>
<accession>A0A9W7FIC4</accession>
<dbReference type="Pfam" id="PF16978">
    <property type="entry name" value="CRIM"/>
    <property type="match status" value="1"/>
</dbReference>
<dbReference type="PANTHER" id="PTHR13335:SF1">
    <property type="entry name" value="TARGET OF RAPAMYCIN COMPLEX 2 SUBUNIT MAPKAP1"/>
    <property type="match status" value="1"/>
</dbReference>
<comment type="similarity">
    <text evidence="1">Belongs to the SIN1 family.</text>
</comment>
<evidence type="ECO:0000259" key="4">
    <source>
        <dbReference type="Pfam" id="PF16979"/>
    </source>
</evidence>
<feature type="compositionally biased region" description="Basic and acidic residues" evidence="2">
    <location>
        <begin position="385"/>
        <end position="397"/>
    </location>
</feature>
<dbReference type="InterPro" id="IPR031313">
    <property type="entry name" value="Sin1_PH_dom"/>
</dbReference>
<dbReference type="GO" id="GO:0038203">
    <property type="term" value="P:TORC2 signaling"/>
    <property type="evidence" value="ECO:0007669"/>
    <property type="project" value="TreeGrafter"/>
</dbReference>
<feature type="region of interest" description="Disordered" evidence="2">
    <location>
        <begin position="36"/>
        <end position="128"/>
    </location>
</feature>
<evidence type="ECO:0008006" key="7">
    <source>
        <dbReference type="Google" id="ProtNLM"/>
    </source>
</evidence>
<dbReference type="InterPro" id="IPR008828">
    <property type="entry name" value="Sin1/Avo1"/>
</dbReference>